<reference evidence="3" key="2">
    <citation type="submission" date="2020-09" db="EMBL/GenBank/DDBJ databases">
        <authorList>
            <person name="Sun Q."/>
            <person name="Ohkuma M."/>
        </authorList>
    </citation>
    <scope>NUCLEOTIDE SEQUENCE</scope>
    <source>
        <strain evidence="3">JCM 5016</strain>
    </source>
</reference>
<sequence length="105" mass="11152">MTPKNGREASNHAPASRIAPTPPAVPGKPRAVSVMDMRVQAGFVLVLVVMLAVVVGVCGSKSLPLAPNSWSASPEISCALVWMIIVIVVKLCRGSSFRFLRSRIV</sequence>
<evidence type="ECO:0000256" key="1">
    <source>
        <dbReference type="SAM" id="MobiDB-lite"/>
    </source>
</evidence>
<feature type="transmembrane region" description="Helical" evidence="2">
    <location>
        <begin position="72"/>
        <end position="92"/>
    </location>
</feature>
<keyword evidence="4" id="KW-1185">Reference proteome</keyword>
<proteinExistence type="predicted"/>
<feature type="region of interest" description="Disordered" evidence="1">
    <location>
        <begin position="1"/>
        <end position="25"/>
    </location>
</feature>
<organism evidence="3 4">
    <name type="scientific">Streptomyces echinoruber</name>
    <dbReference type="NCBI Taxonomy" id="68898"/>
    <lineage>
        <taxon>Bacteria</taxon>
        <taxon>Bacillati</taxon>
        <taxon>Actinomycetota</taxon>
        <taxon>Actinomycetes</taxon>
        <taxon>Kitasatosporales</taxon>
        <taxon>Streptomycetaceae</taxon>
        <taxon>Streptomyces</taxon>
    </lineage>
</organism>
<gene>
    <name evidence="3" type="ORF">GCM10010389_65780</name>
</gene>
<name>A0A918S0Y6_9ACTN</name>
<accession>A0A918S0Y6</accession>
<feature type="compositionally biased region" description="Basic and acidic residues" evidence="1">
    <location>
        <begin position="1"/>
        <end position="10"/>
    </location>
</feature>
<protein>
    <submittedName>
        <fullName evidence="3">Uncharacterized protein</fullName>
    </submittedName>
</protein>
<reference evidence="3" key="1">
    <citation type="journal article" date="2014" name="Int. J. Syst. Evol. Microbiol.">
        <title>Complete genome sequence of Corynebacterium casei LMG S-19264T (=DSM 44701T), isolated from a smear-ripened cheese.</title>
        <authorList>
            <consortium name="US DOE Joint Genome Institute (JGI-PGF)"/>
            <person name="Walter F."/>
            <person name="Albersmeier A."/>
            <person name="Kalinowski J."/>
            <person name="Ruckert C."/>
        </authorList>
    </citation>
    <scope>NUCLEOTIDE SEQUENCE</scope>
    <source>
        <strain evidence="3">JCM 5016</strain>
    </source>
</reference>
<evidence type="ECO:0000313" key="3">
    <source>
        <dbReference type="EMBL" id="GHA18739.1"/>
    </source>
</evidence>
<comment type="caution">
    <text evidence="3">The sequence shown here is derived from an EMBL/GenBank/DDBJ whole genome shotgun (WGS) entry which is preliminary data.</text>
</comment>
<evidence type="ECO:0000256" key="2">
    <source>
        <dbReference type="SAM" id="Phobius"/>
    </source>
</evidence>
<keyword evidence="2" id="KW-1133">Transmembrane helix</keyword>
<dbReference type="EMBL" id="BMWH01000057">
    <property type="protein sequence ID" value="GHA18739.1"/>
    <property type="molecule type" value="Genomic_DNA"/>
</dbReference>
<feature type="transmembrane region" description="Helical" evidence="2">
    <location>
        <begin position="43"/>
        <end position="66"/>
    </location>
</feature>
<keyword evidence="2" id="KW-0812">Transmembrane</keyword>
<dbReference type="Proteomes" id="UP000623010">
    <property type="component" value="Unassembled WGS sequence"/>
</dbReference>
<evidence type="ECO:0000313" key="4">
    <source>
        <dbReference type="Proteomes" id="UP000623010"/>
    </source>
</evidence>
<keyword evidence="2" id="KW-0472">Membrane</keyword>
<dbReference type="AlphaFoldDB" id="A0A918S0Y6"/>